<dbReference type="RefSeq" id="WP_058600756.1">
    <property type="nucleotide sequence ID" value="NZ_LDQA01000028.1"/>
</dbReference>
<gene>
    <name evidence="1" type="ORF">NS365_13265</name>
</gene>
<proteinExistence type="predicted"/>
<comment type="caution">
    <text evidence="1">The sequence shown here is derived from an EMBL/GenBank/DDBJ whole genome shotgun (WGS) entry which is preliminary data.</text>
</comment>
<dbReference type="Proteomes" id="UP000078529">
    <property type="component" value="Unassembled WGS sequence"/>
</dbReference>
<sequence>MPFQRPGVGLTPQTAVTATATIAVDGNGEIAAVTPQVYALAVNGTLTNASSIRGGDYLWAAEATAWNGATATLQVLGQDGVTWRNLRNAANSADVTLSANGQVGLGIGQGSSLRVSVTAGSPAGFYSNLAGL</sequence>
<organism evidence="1 2">
    <name type="scientific">Aureimonas ureilytica</name>
    <dbReference type="NCBI Taxonomy" id="401562"/>
    <lineage>
        <taxon>Bacteria</taxon>
        <taxon>Pseudomonadati</taxon>
        <taxon>Pseudomonadota</taxon>
        <taxon>Alphaproteobacteria</taxon>
        <taxon>Hyphomicrobiales</taxon>
        <taxon>Aurantimonadaceae</taxon>
        <taxon>Aureimonas</taxon>
    </lineage>
</organism>
<dbReference type="EMBL" id="LDQA01000028">
    <property type="protein sequence ID" value="KTR04995.1"/>
    <property type="molecule type" value="Genomic_DNA"/>
</dbReference>
<accession>A0A175RMF5</accession>
<name>A0A175RMF5_9HYPH</name>
<evidence type="ECO:0000313" key="2">
    <source>
        <dbReference type="Proteomes" id="UP000078529"/>
    </source>
</evidence>
<dbReference type="AlphaFoldDB" id="A0A175RMF5"/>
<evidence type="ECO:0000313" key="1">
    <source>
        <dbReference type="EMBL" id="KTR04995.1"/>
    </source>
</evidence>
<reference evidence="1 2" key="1">
    <citation type="journal article" date="2016" name="Front. Microbiol.">
        <title>Genomic Resource of Rice Seed Associated Bacteria.</title>
        <authorList>
            <person name="Midha S."/>
            <person name="Bansal K."/>
            <person name="Sharma S."/>
            <person name="Kumar N."/>
            <person name="Patil P.P."/>
            <person name="Chaudhry V."/>
            <person name="Patil P.B."/>
        </authorList>
    </citation>
    <scope>NUCLEOTIDE SEQUENCE [LARGE SCALE GENOMIC DNA]</scope>
    <source>
        <strain evidence="1 2">NS365</strain>
    </source>
</reference>
<protein>
    <submittedName>
        <fullName evidence="1">Uncharacterized protein</fullName>
    </submittedName>
</protein>
<keyword evidence="2" id="KW-1185">Reference proteome</keyword>
<dbReference type="PATRIC" id="fig|401562.4.peg.2437"/>